<feature type="compositionally biased region" description="Acidic residues" evidence="1">
    <location>
        <begin position="149"/>
        <end position="168"/>
    </location>
</feature>
<comment type="caution">
    <text evidence="3">The sequence shown here is derived from an EMBL/GenBank/DDBJ whole genome shotgun (WGS) entry which is preliminary data.</text>
</comment>
<dbReference type="Proteomes" id="UP001341840">
    <property type="component" value="Unassembled WGS sequence"/>
</dbReference>
<dbReference type="EMBL" id="JASCZI010151184">
    <property type="protein sequence ID" value="MED6170667.1"/>
    <property type="molecule type" value="Genomic_DNA"/>
</dbReference>
<feature type="compositionally biased region" description="Polar residues" evidence="1">
    <location>
        <begin position="261"/>
        <end position="270"/>
    </location>
</feature>
<dbReference type="InterPro" id="IPR058594">
    <property type="entry name" value="PB1-like_dom_pln"/>
</dbReference>
<evidence type="ECO:0000259" key="2">
    <source>
        <dbReference type="Pfam" id="PF26130"/>
    </source>
</evidence>
<keyword evidence="4" id="KW-1185">Reference proteome</keyword>
<organism evidence="3 4">
    <name type="scientific">Stylosanthes scabra</name>
    <dbReference type="NCBI Taxonomy" id="79078"/>
    <lineage>
        <taxon>Eukaryota</taxon>
        <taxon>Viridiplantae</taxon>
        <taxon>Streptophyta</taxon>
        <taxon>Embryophyta</taxon>
        <taxon>Tracheophyta</taxon>
        <taxon>Spermatophyta</taxon>
        <taxon>Magnoliopsida</taxon>
        <taxon>eudicotyledons</taxon>
        <taxon>Gunneridae</taxon>
        <taxon>Pentapetalae</taxon>
        <taxon>rosids</taxon>
        <taxon>fabids</taxon>
        <taxon>Fabales</taxon>
        <taxon>Fabaceae</taxon>
        <taxon>Papilionoideae</taxon>
        <taxon>50 kb inversion clade</taxon>
        <taxon>dalbergioids sensu lato</taxon>
        <taxon>Dalbergieae</taxon>
        <taxon>Pterocarpus clade</taxon>
        <taxon>Stylosanthes</taxon>
    </lineage>
</organism>
<name>A0ABU6VCH8_9FABA</name>
<dbReference type="Pfam" id="PF26130">
    <property type="entry name" value="PB1-like"/>
    <property type="match status" value="1"/>
</dbReference>
<feature type="compositionally biased region" description="Basic residues" evidence="1">
    <location>
        <begin position="210"/>
        <end position="222"/>
    </location>
</feature>
<proteinExistence type="predicted"/>
<protein>
    <recommendedName>
        <fullName evidence="2">PB1-like domain-containing protein</fullName>
    </recommendedName>
</protein>
<feature type="region of interest" description="Disordered" evidence="1">
    <location>
        <begin position="125"/>
        <end position="293"/>
    </location>
</feature>
<evidence type="ECO:0000313" key="3">
    <source>
        <dbReference type="EMBL" id="MED6170667.1"/>
    </source>
</evidence>
<gene>
    <name evidence="3" type="ORF">PIB30_033234</name>
</gene>
<evidence type="ECO:0000256" key="1">
    <source>
        <dbReference type="SAM" id="MobiDB-lite"/>
    </source>
</evidence>
<feature type="domain" description="PB1-like" evidence="2">
    <location>
        <begin position="8"/>
        <end position="107"/>
    </location>
</feature>
<sequence length="322" mass="35964">MGDTFFVVPIFHHRGEFVQNPLGELQYVNGLVERFDKMDIDHLNFGDMVKLFEWLGYTKYRRVFWEDKNAPKFETGLNRLRGDDGIRELIDYLRMNMVSEFHLYWDHVIDEPIFADDAGSVNDTNQGGVNVDNIGEANAGNVQGVGDNDVNEDETSSSSDDGYESADDEAYKPPPEWNAETGSDSDEGNEALKKRKVVDSKKGVSPSKIGHQRKVKKVPSKGKGKDTELDQNGSGKKMQAEFRRSRAGPNGAGPSCVGGSSRPNTQPSSDSELDEEGGPTDGERSRPKQRVYMPQVLQSDDDYAYEYQSESLHTPVSSEDEY</sequence>
<reference evidence="3 4" key="1">
    <citation type="journal article" date="2023" name="Plants (Basel)">
        <title>Bridging the Gap: Combining Genomics and Transcriptomics Approaches to Understand Stylosanthes scabra, an Orphan Legume from the Brazilian Caatinga.</title>
        <authorList>
            <person name="Ferreira-Neto J.R.C."/>
            <person name="da Silva M.D."/>
            <person name="Binneck E."/>
            <person name="de Melo N.F."/>
            <person name="da Silva R.H."/>
            <person name="de Melo A.L.T.M."/>
            <person name="Pandolfi V."/>
            <person name="Bustamante F.O."/>
            <person name="Brasileiro-Vidal A.C."/>
            <person name="Benko-Iseppon A.M."/>
        </authorList>
    </citation>
    <scope>NUCLEOTIDE SEQUENCE [LARGE SCALE GENOMIC DNA]</scope>
    <source>
        <tissue evidence="3">Leaves</tissue>
    </source>
</reference>
<accession>A0ABU6VCH8</accession>
<evidence type="ECO:0000313" key="4">
    <source>
        <dbReference type="Proteomes" id="UP001341840"/>
    </source>
</evidence>